<evidence type="ECO:0000313" key="5">
    <source>
        <dbReference type="Proteomes" id="UP000036367"/>
    </source>
</evidence>
<evidence type="ECO:0000256" key="2">
    <source>
        <dbReference type="SAM" id="MobiDB-lite"/>
    </source>
</evidence>
<dbReference type="SUPFAM" id="SSF48239">
    <property type="entry name" value="Terpenoid cyclases/Protein prenyltransferases"/>
    <property type="match status" value="1"/>
</dbReference>
<dbReference type="Pfam" id="PF01835">
    <property type="entry name" value="MG2"/>
    <property type="match status" value="1"/>
</dbReference>
<comment type="caution">
    <text evidence="4">The sequence shown here is derived from an EMBL/GenBank/DDBJ whole genome shotgun (WGS) entry which is preliminary data.</text>
</comment>
<dbReference type="RefSeq" id="WP_236696209.1">
    <property type="nucleotide sequence ID" value="NZ_LECT01000020.1"/>
</dbReference>
<reference evidence="4" key="1">
    <citation type="submission" date="2015-05" db="EMBL/GenBank/DDBJ databases">
        <title>Permanent draft genome of Rhodopirellula islandicus K833.</title>
        <authorList>
            <person name="Kizina J."/>
            <person name="Richter M."/>
            <person name="Glockner F.O."/>
            <person name="Harder J."/>
        </authorList>
    </citation>
    <scope>NUCLEOTIDE SEQUENCE [LARGE SCALE GENOMIC DNA]</scope>
    <source>
        <strain evidence="4">K833</strain>
    </source>
</reference>
<proteinExistence type="inferred from homology"/>
<dbReference type="EMBL" id="LECT01000020">
    <property type="protein sequence ID" value="KLU05326.1"/>
    <property type="molecule type" value="Genomic_DNA"/>
</dbReference>
<gene>
    <name evidence="4" type="ORF">RISK_002689</name>
</gene>
<dbReference type="Gene3D" id="2.60.40.1930">
    <property type="match status" value="1"/>
</dbReference>
<dbReference type="PATRIC" id="fig|595434.4.peg.2560"/>
<dbReference type="PANTHER" id="PTHR40094:SF1">
    <property type="entry name" value="UBIQUITIN DOMAIN-CONTAINING PROTEIN"/>
    <property type="match status" value="1"/>
</dbReference>
<protein>
    <submittedName>
        <fullName evidence="4">Alpha-2-macroglobulin domain protein</fullName>
    </submittedName>
</protein>
<evidence type="ECO:0000313" key="4">
    <source>
        <dbReference type="EMBL" id="KLU05326.1"/>
    </source>
</evidence>
<dbReference type="SMART" id="SM01360">
    <property type="entry name" value="A2M"/>
    <property type="match status" value="1"/>
</dbReference>
<dbReference type="InterPro" id="IPR051802">
    <property type="entry name" value="YfhM-like"/>
</dbReference>
<dbReference type="Gene3D" id="1.50.10.20">
    <property type="match status" value="1"/>
</dbReference>
<dbReference type="Pfam" id="PF00207">
    <property type="entry name" value="A2M"/>
    <property type="match status" value="1"/>
</dbReference>
<dbReference type="InterPro" id="IPR047565">
    <property type="entry name" value="Alpha-macroglob_thiol-ester_cl"/>
</dbReference>
<evidence type="ECO:0000256" key="1">
    <source>
        <dbReference type="ARBA" id="ARBA00010556"/>
    </source>
</evidence>
<dbReference type="GO" id="GO:0004866">
    <property type="term" value="F:endopeptidase inhibitor activity"/>
    <property type="evidence" value="ECO:0007669"/>
    <property type="project" value="InterPro"/>
</dbReference>
<evidence type="ECO:0000259" key="3">
    <source>
        <dbReference type="SMART" id="SM01360"/>
    </source>
</evidence>
<dbReference type="Pfam" id="PF17973">
    <property type="entry name" value="bMG10"/>
    <property type="match status" value="1"/>
</dbReference>
<feature type="region of interest" description="Disordered" evidence="2">
    <location>
        <begin position="1254"/>
        <end position="1277"/>
    </location>
</feature>
<keyword evidence="5" id="KW-1185">Reference proteome</keyword>
<dbReference type="InterPro" id="IPR013783">
    <property type="entry name" value="Ig-like_fold"/>
</dbReference>
<organism evidence="4 5">
    <name type="scientific">Rhodopirellula islandica</name>
    <dbReference type="NCBI Taxonomy" id="595434"/>
    <lineage>
        <taxon>Bacteria</taxon>
        <taxon>Pseudomonadati</taxon>
        <taxon>Planctomycetota</taxon>
        <taxon>Planctomycetia</taxon>
        <taxon>Pirellulales</taxon>
        <taxon>Pirellulaceae</taxon>
        <taxon>Rhodopirellula</taxon>
    </lineage>
</organism>
<dbReference type="InterPro" id="IPR001599">
    <property type="entry name" value="Macroglobln_a2"/>
</dbReference>
<name>A0A0J1BFN4_RHOIS</name>
<feature type="domain" description="Alpha-2-macroglobulin" evidence="3">
    <location>
        <begin position="1286"/>
        <end position="1376"/>
    </location>
</feature>
<dbReference type="STRING" id="595434.RISK_002689"/>
<dbReference type="InterPro" id="IPR008930">
    <property type="entry name" value="Terpenoid_cyclase/PrenylTrfase"/>
</dbReference>
<dbReference type="Gene3D" id="2.60.40.10">
    <property type="entry name" value="Immunoglobulins"/>
    <property type="match status" value="1"/>
</dbReference>
<dbReference type="InterPro" id="IPR041246">
    <property type="entry name" value="Bact_MG10"/>
</dbReference>
<accession>A0A0J1BFN4</accession>
<dbReference type="InterPro" id="IPR002890">
    <property type="entry name" value="MG2"/>
</dbReference>
<dbReference type="SMART" id="SM01419">
    <property type="entry name" value="Thiol-ester_cl"/>
    <property type="match status" value="1"/>
</dbReference>
<dbReference type="PANTHER" id="PTHR40094">
    <property type="entry name" value="ALPHA-2-MACROGLOBULIN HOMOLOG"/>
    <property type="match status" value="1"/>
</dbReference>
<sequence>MRQLRTVTCVFVVLSLLLGLLSSPLRLSMAAEPNQDAAWRKQQFEAAEEALKKGLPKTAIKHYDAIVPAAIAEEDHDDAVLAMGMRASLRGQLDGGGAEDRILHLQEDLDSAPEASQPLLQAVLASWFYSYQQQNQWRFRNRTEIETREDDTTPIKSADDLKTWSAQRIIRHAGALFDQALENSEKLKTTELTSIQRLITQGSAPESYRPTVYDFLANQAIDHFVDAQSIYSGPIERFELEASSPILDPVADFLAWEIPETDLESPLRQATELMQDWVRFRQSNADDQRDAFLDANWNRLQFADQNAVGTTQDDRSQAAMQRFLSENTSHPISTRASFQLAQTEMGKEEFVRAHQIAKAALAAHPDSFGGRQCAALIEQIEAPQLNIATERVWNPALEQSAQAEIEISYKNITQVHFKLVSLGFDQLIKTGQMLQNNEREWLKRYAEEPAAHQWSIDLEETADFKTNIHRVNVPQDLPKGSYLLIASVDKDFVWKENYLAGKQIWVSELALVTDGRWNQGTLEGHVLDSNTGEPVPQATVAVWTWTNEGQPRNKFNNGYRYRSLPSLTTDQNGRFEMKAHEGVNRDNLLLVAQNGKDHLPSQQHHSIRPARTSQQLGGRTVFFTDRAIYRPGQTLRFKAIATTHNQSQNLYETHNRKSLQIQLLDPNNQVVETLDLITNDRGSCHGSFHLPTSGLTGQMQLIVREFPRGSATVRVEEYKRPKFEVTLDAPKDPVRLEESVTVSGRATAYTGAAINDATVRYTVVRQVQYPIWWGWRCWWIPTPPAEPQTIVQGETTTDELGRFDVSFDAVPDASVDRDSEPTFRYVITADVVDTTGETRSDKRTVTAGYTTMSARMSVDRPDWLTEQDPVDIQVHTTSLDGEAQAAEVKIEVWSLKAPEVVPQPRWGTYQPLPVDANDEAKRVRPEDPNSWPLDELQSSKTLQTDANGRGSWEVSLSKGHYRAVLSAVDSAGNSVSALLPLRVFDPKADQLGLPIASLFATPQSQWEPGETFHAVWGSGYENAKALVEVEHRGEILQRYWTSGDKTQVEITQAIDESMRGGFVVRVMMIHENRLHLHQQIVNVPWTNKEWSIRWERFVSKLKPGAEETWTAVIEPKVVDESTKAKQDSIMEMVATLYDASLDVFAKHRFATGFNAFYRDRSTRSPHLNNGWQGLTTVVMWSHRGYPGGELSYPDWVAELQLNRFYGRPMPMARGMSRNMAMAESDMMMADGAMPASAPMRKQAAPLMLAGSAITSDSEAADDAPPESNDPKIDLSGIPPRKNLNETAFFFPELIADENGVVKMKFTMPEALTRWQLLGFAHGANLASGTISGTAVTSKDLMVQPNPPRTLREGDEIELTVKVSNQSASTQTGVVALNLSSAASGESVDEQVGNSQPKQSFEIPAGQSKTFSWRIQVPDGIGYLVYKAVGSTGRLSDGEEGYLPVLTRRILVHESISLPIDGAETKTFTLPKLLEGKSDTLASESLTIQMTSNPAWYAVMALPYLMEYPHECSEQTFHRLYANLLARHIATSDPRIERVFEQWRNQPEVAGRVTLDSPLAQNEELKSIALTETPWVLQSKSESEARRNVGILFDTNRVNDQADRLTRRLQELQKEDGSFAWFDGGPSNDTITMLIVTGFGRLQHLGVEVDMQIAMKALTHLDAYATKLYERIQTENRSKVHVSPTVAMLLYGRSFYKDQPTAPEHLEAVEYWTNQLAEHWLSLPSRMSQGHAAIALHRLGRLKEAKEIVASLIERSVIDEQGMHWNDANSGWWWYQAPIETQAMMIEVLDEVAGDLKRMELCQAWLLRQKETQSWETTKSTADAVYALLLRGTDKLASDEVVDIAVGQQEVPKGNVEAGTGFYQHRFSADEITPEMGSIQVKKTTSGIAWGGVHWQYFENIENITPHDGTPLQIEKQLFVVRATDSGPVLRPVGDEPVRVGDELVSRLIIRSDRDMEFLHLRDHRGSGTEPVNVLSQYRRQDALGYYQSTRDAAEHFFIGYLTKGTYVLESRCRVQLRGNYQTGMASIESMYAPQYNSHSESHALEVK</sequence>
<dbReference type="Proteomes" id="UP000036367">
    <property type="component" value="Unassembled WGS sequence"/>
</dbReference>
<comment type="similarity">
    <text evidence="1">Belongs to the protease inhibitor I39 (alpha-2-macroglobulin) family. Bacterial alpha-2-macroglobulin subfamily.</text>
</comment>